<dbReference type="OrthoDB" id="6339929at2759"/>
<dbReference type="Gene3D" id="3.40.50.1820">
    <property type="entry name" value="alpha/beta hydrolase"/>
    <property type="match status" value="1"/>
</dbReference>
<dbReference type="AlphaFoldDB" id="A0A5B7IMH3"/>
<dbReference type="EMBL" id="VSRR010069439">
    <property type="protein sequence ID" value="MPC85750.1"/>
    <property type="molecule type" value="Genomic_DNA"/>
</dbReference>
<proteinExistence type="predicted"/>
<name>A0A5B7IMH3_PORTR</name>
<organism evidence="1 2">
    <name type="scientific">Portunus trituberculatus</name>
    <name type="common">Swimming crab</name>
    <name type="synonym">Neptunus trituberculatus</name>
    <dbReference type="NCBI Taxonomy" id="210409"/>
    <lineage>
        <taxon>Eukaryota</taxon>
        <taxon>Metazoa</taxon>
        <taxon>Ecdysozoa</taxon>
        <taxon>Arthropoda</taxon>
        <taxon>Crustacea</taxon>
        <taxon>Multicrustacea</taxon>
        <taxon>Malacostraca</taxon>
        <taxon>Eumalacostraca</taxon>
        <taxon>Eucarida</taxon>
        <taxon>Decapoda</taxon>
        <taxon>Pleocyemata</taxon>
        <taxon>Brachyura</taxon>
        <taxon>Eubrachyura</taxon>
        <taxon>Portunoidea</taxon>
        <taxon>Portunidae</taxon>
        <taxon>Portuninae</taxon>
        <taxon>Portunus</taxon>
    </lineage>
</organism>
<gene>
    <name evidence="1" type="ORF">E2C01_080540</name>
</gene>
<comment type="caution">
    <text evidence="1">The sequence shown here is derived from an EMBL/GenBank/DDBJ whole genome shotgun (WGS) entry which is preliminary data.</text>
</comment>
<accession>A0A5B7IMH3</accession>
<keyword evidence="2" id="KW-1185">Reference proteome</keyword>
<sequence length="104" mass="11293">MDTHNTPSRSFWAERLLGSSTSEGSGRRYEDSDLTRLAPSLGKGRVLLAHGTRDPAAHHAFLLAHALISSETYFTHVVCSSPRLASFSRCCLFSLPCSSGVNAR</sequence>
<dbReference type="InterPro" id="IPR029058">
    <property type="entry name" value="AB_hydrolase_fold"/>
</dbReference>
<dbReference type="Proteomes" id="UP000324222">
    <property type="component" value="Unassembled WGS sequence"/>
</dbReference>
<protein>
    <submittedName>
        <fullName evidence="1">Uncharacterized protein</fullName>
    </submittedName>
</protein>
<reference evidence="1 2" key="1">
    <citation type="submission" date="2019-05" db="EMBL/GenBank/DDBJ databases">
        <title>Another draft genome of Portunus trituberculatus and its Hox gene families provides insights of decapod evolution.</title>
        <authorList>
            <person name="Jeong J.-H."/>
            <person name="Song I."/>
            <person name="Kim S."/>
            <person name="Choi T."/>
            <person name="Kim D."/>
            <person name="Ryu S."/>
            <person name="Kim W."/>
        </authorList>
    </citation>
    <scope>NUCLEOTIDE SEQUENCE [LARGE SCALE GENOMIC DNA]</scope>
    <source>
        <tissue evidence="1">Muscle</tissue>
    </source>
</reference>
<evidence type="ECO:0000313" key="2">
    <source>
        <dbReference type="Proteomes" id="UP000324222"/>
    </source>
</evidence>
<evidence type="ECO:0000313" key="1">
    <source>
        <dbReference type="EMBL" id="MPC85750.1"/>
    </source>
</evidence>